<evidence type="ECO:0000313" key="2">
    <source>
        <dbReference type="EnsemblMetazoa" id="XP_014254288.1"/>
    </source>
</evidence>
<evidence type="ECO:0000256" key="1">
    <source>
        <dbReference type="SAM" id="MobiDB-lite"/>
    </source>
</evidence>
<reference evidence="2" key="1">
    <citation type="submission" date="2022-01" db="UniProtKB">
        <authorList>
            <consortium name="EnsemblMetazoa"/>
        </authorList>
    </citation>
    <scope>IDENTIFICATION</scope>
</reference>
<accession>A0A8I6S1V4</accession>
<keyword evidence="3" id="KW-1185">Reference proteome</keyword>
<dbReference type="Proteomes" id="UP000494040">
    <property type="component" value="Unassembled WGS sequence"/>
</dbReference>
<name>A0A8I6S1V4_CIMLE</name>
<evidence type="ECO:0008006" key="4">
    <source>
        <dbReference type="Google" id="ProtNLM"/>
    </source>
</evidence>
<proteinExistence type="predicted"/>
<evidence type="ECO:0000313" key="3">
    <source>
        <dbReference type="Proteomes" id="UP000494040"/>
    </source>
</evidence>
<organism evidence="2 3">
    <name type="scientific">Cimex lectularius</name>
    <name type="common">Bed bug</name>
    <name type="synonym">Acanthia lectularia</name>
    <dbReference type="NCBI Taxonomy" id="79782"/>
    <lineage>
        <taxon>Eukaryota</taxon>
        <taxon>Metazoa</taxon>
        <taxon>Ecdysozoa</taxon>
        <taxon>Arthropoda</taxon>
        <taxon>Hexapoda</taxon>
        <taxon>Insecta</taxon>
        <taxon>Pterygota</taxon>
        <taxon>Neoptera</taxon>
        <taxon>Paraneoptera</taxon>
        <taxon>Hemiptera</taxon>
        <taxon>Heteroptera</taxon>
        <taxon>Panheteroptera</taxon>
        <taxon>Cimicomorpha</taxon>
        <taxon>Cimicidae</taxon>
        <taxon>Cimex</taxon>
    </lineage>
</organism>
<dbReference type="GeneID" id="106669372"/>
<dbReference type="KEGG" id="clec:106669372"/>
<dbReference type="RefSeq" id="XP_014254288.1">
    <property type="nucleotide sequence ID" value="XM_014398802.2"/>
</dbReference>
<feature type="region of interest" description="Disordered" evidence="1">
    <location>
        <begin position="484"/>
        <end position="505"/>
    </location>
</feature>
<dbReference type="EnsemblMetazoa" id="XM_014398802.2">
    <property type="protein sequence ID" value="XP_014254288.1"/>
    <property type="gene ID" value="LOC106669372"/>
</dbReference>
<dbReference type="AlphaFoldDB" id="A0A8I6S1V4"/>
<sequence>MESLLPSEVARLVFGYLEDEECAEAAQNFLETSPHLKECLNTSKKGKRFSSKILGLNLVELLDLLSDLVSIVRDHDKYIDWENYDKSRLSVLLKTLNFVETGKHKSSSTIGSIGMVSRPEVNIVPSKDKITSHVQRRSNSNTSMVQNSGTFRDMGWDTKLQILRKTEITSTKENECVPHVRPRCKSGNCHKNPHVVPGPVRSKTRTVFFIRDHDKMTEPCDIRICGAGNETLGYIENQRGVTVPMISNNNTDSSSNEMLTSSLTLESYNTINIKQEHKIEDSMEECDKNKTISLGMPEHEPPIAINMLPAADIAKSSAGRLETTVNKITNPISSQSSLLQHPLNLYQMVGYNQHNVPNVQLTYCVPNVQIACSSQSDDAQYNNSFQQGTKCPNGNPVNVTNGEEVWKNPHVRSTVVGRIGKSRVNKNSHKMRTQVPKIESLDMAQHQEHLVSSSSLKFRKIAPKVSQTIANNLQVQMVQSSSSMIDAGEDMEPLVKRSLRSRKRQ</sequence>
<dbReference type="OrthoDB" id="6287635at2759"/>
<protein>
    <recommendedName>
        <fullName evidence="4">LisH domain-containing protein</fullName>
    </recommendedName>
</protein>